<comment type="pathway">
    <text evidence="2">Secondary metabolite biosynthesis.</text>
</comment>
<keyword evidence="5" id="KW-0479">Metal-binding</keyword>
<feature type="transmembrane region" description="Helical" evidence="9">
    <location>
        <begin position="21"/>
        <end position="48"/>
    </location>
</feature>
<evidence type="ECO:0000313" key="10">
    <source>
        <dbReference type="EMBL" id="KAH9833852.1"/>
    </source>
</evidence>
<comment type="similarity">
    <text evidence="3">Belongs to the cytochrome P450 family.</text>
</comment>
<keyword evidence="9" id="KW-1133">Transmembrane helix</keyword>
<evidence type="ECO:0000256" key="8">
    <source>
        <dbReference type="ARBA" id="ARBA00023033"/>
    </source>
</evidence>
<keyword evidence="11" id="KW-1185">Reference proteome</keyword>
<keyword evidence="9" id="KW-0812">Transmembrane</keyword>
<dbReference type="PANTHER" id="PTHR24305">
    <property type="entry name" value="CYTOCHROME P450"/>
    <property type="match status" value="1"/>
</dbReference>
<evidence type="ECO:0000256" key="6">
    <source>
        <dbReference type="ARBA" id="ARBA00023002"/>
    </source>
</evidence>
<evidence type="ECO:0000256" key="5">
    <source>
        <dbReference type="ARBA" id="ARBA00022723"/>
    </source>
</evidence>
<evidence type="ECO:0000256" key="3">
    <source>
        <dbReference type="ARBA" id="ARBA00010617"/>
    </source>
</evidence>
<dbReference type="InterPro" id="IPR001128">
    <property type="entry name" value="Cyt_P450"/>
</dbReference>
<organism evidence="10 11">
    <name type="scientific">Rhodofomes roseus</name>
    <dbReference type="NCBI Taxonomy" id="34475"/>
    <lineage>
        <taxon>Eukaryota</taxon>
        <taxon>Fungi</taxon>
        <taxon>Dikarya</taxon>
        <taxon>Basidiomycota</taxon>
        <taxon>Agaricomycotina</taxon>
        <taxon>Agaricomycetes</taxon>
        <taxon>Polyporales</taxon>
        <taxon>Rhodofomes</taxon>
    </lineage>
</organism>
<name>A0ABQ8K961_9APHY</name>
<dbReference type="PANTHER" id="PTHR24305:SF166">
    <property type="entry name" value="CYTOCHROME P450 12A4, MITOCHONDRIAL-RELATED"/>
    <property type="match status" value="1"/>
</dbReference>
<keyword evidence="7" id="KW-0408">Iron</keyword>
<accession>A0ABQ8K961</accession>
<evidence type="ECO:0000313" key="11">
    <source>
        <dbReference type="Proteomes" id="UP000814176"/>
    </source>
</evidence>
<dbReference type="PRINTS" id="PR00463">
    <property type="entry name" value="EP450I"/>
</dbReference>
<gene>
    <name evidence="10" type="ORF">C8Q71DRAFT_178213</name>
</gene>
<dbReference type="Pfam" id="PF00067">
    <property type="entry name" value="p450"/>
    <property type="match status" value="1"/>
</dbReference>
<evidence type="ECO:0000256" key="2">
    <source>
        <dbReference type="ARBA" id="ARBA00005179"/>
    </source>
</evidence>
<comment type="cofactor">
    <cofactor evidence="1">
        <name>heme</name>
        <dbReference type="ChEBI" id="CHEBI:30413"/>
    </cofactor>
</comment>
<dbReference type="PRINTS" id="PR00385">
    <property type="entry name" value="P450"/>
</dbReference>
<dbReference type="EMBL" id="JADCUA010000017">
    <property type="protein sequence ID" value="KAH9833852.1"/>
    <property type="molecule type" value="Genomic_DNA"/>
</dbReference>
<evidence type="ECO:0000256" key="4">
    <source>
        <dbReference type="ARBA" id="ARBA00022617"/>
    </source>
</evidence>
<keyword evidence="6" id="KW-0560">Oxidoreductase</keyword>
<evidence type="ECO:0000256" key="9">
    <source>
        <dbReference type="SAM" id="Phobius"/>
    </source>
</evidence>
<evidence type="ECO:0000256" key="1">
    <source>
        <dbReference type="ARBA" id="ARBA00001971"/>
    </source>
</evidence>
<keyword evidence="8" id="KW-0503">Monooxygenase</keyword>
<comment type="caution">
    <text evidence="10">The sequence shown here is derived from an EMBL/GenBank/DDBJ whole genome shotgun (WGS) entry which is preliminary data.</text>
</comment>
<protein>
    <submittedName>
        <fullName evidence="10">Cytochrome P450</fullName>
    </submittedName>
</protein>
<dbReference type="GeneID" id="71997517"/>
<dbReference type="Proteomes" id="UP000814176">
    <property type="component" value="Unassembled WGS sequence"/>
</dbReference>
<dbReference type="SUPFAM" id="SSF48264">
    <property type="entry name" value="Cytochrome P450"/>
    <property type="match status" value="1"/>
</dbReference>
<reference evidence="10 11" key="1">
    <citation type="journal article" date="2021" name="Environ. Microbiol.">
        <title>Gene family expansions and transcriptome signatures uncover fungal adaptations to wood decay.</title>
        <authorList>
            <person name="Hage H."/>
            <person name="Miyauchi S."/>
            <person name="Viragh M."/>
            <person name="Drula E."/>
            <person name="Min B."/>
            <person name="Chaduli D."/>
            <person name="Navarro D."/>
            <person name="Favel A."/>
            <person name="Norest M."/>
            <person name="Lesage-Meessen L."/>
            <person name="Balint B."/>
            <person name="Merenyi Z."/>
            <person name="de Eugenio L."/>
            <person name="Morin E."/>
            <person name="Martinez A.T."/>
            <person name="Baldrian P."/>
            <person name="Stursova M."/>
            <person name="Martinez M.J."/>
            <person name="Novotny C."/>
            <person name="Magnuson J.K."/>
            <person name="Spatafora J.W."/>
            <person name="Maurice S."/>
            <person name="Pangilinan J."/>
            <person name="Andreopoulos W."/>
            <person name="LaButti K."/>
            <person name="Hundley H."/>
            <person name="Na H."/>
            <person name="Kuo A."/>
            <person name="Barry K."/>
            <person name="Lipzen A."/>
            <person name="Henrissat B."/>
            <person name="Riley R."/>
            <person name="Ahrendt S."/>
            <person name="Nagy L.G."/>
            <person name="Grigoriev I.V."/>
            <person name="Martin F."/>
            <person name="Rosso M.N."/>
        </authorList>
    </citation>
    <scope>NUCLEOTIDE SEQUENCE [LARGE SCALE GENOMIC DNA]</scope>
    <source>
        <strain evidence="10 11">CIRM-BRFM 1785</strain>
    </source>
</reference>
<dbReference type="Gene3D" id="1.10.630.10">
    <property type="entry name" value="Cytochrome P450"/>
    <property type="match status" value="1"/>
</dbReference>
<dbReference type="InterPro" id="IPR050121">
    <property type="entry name" value="Cytochrome_P450_monoxygenase"/>
</dbReference>
<dbReference type="RefSeq" id="XP_047776568.1">
    <property type="nucleotide sequence ID" value="XM_047916785.1"/>
</dbReference>
<proteinExistence type="inferred from homology"/>
<keyword evidence="9" id="KW-0472">Membrane</keyword>
<sequence length="542" mass="60377">MGSTKTFASLEIMTPLSVSRALLNTSIPTLLFLALSTALLYSIAYAVYQLVFSPLSALPGPWYAAISDFWLTTHVVRLQQCRTVQALFDLYGPVVRVGPNKVIFCDATTMRSVYCVHKFDKSTYYKSLLTNNNDHAMTTLPHAEHAVRRKAYSSHYIPSNLALFQDELQDLCLDLVDILGTPGNTPIDCLDLFRHLMVDIIGTTVFGRFPGSLNNWAKNIQDPLATAVYDFPKRGIMRSAVPTWAWNLVCRIPNNRLRQICDSDRIMAQFVAGHLYEMRAKMQAGPVDGQADVEKFPLLQRMLLHRVFATNESLPDKDIISECMGHLVAGVDTSSTTLSYLLWELSRRTDIARRLQAELDEVMPDRAVIPDAVTLTKLPYLNAFIKEGLRLYGAAPSLLERVVPSTSPSGLDDAFDLMGYAVPPGTIVSTQAWSMHRDASVFPSSETFLPERWLAVEGVDGEEERLADMTQNMMPFGVGSRICGGQNLAQLVMRMAVAAVARNLDVAADVTQTNERSMEMRDAFVLFPAAKECKLMFNARKN</sequence>
<dbReference type="InterPro" id="IPR036396">
    <property type="entry name" value="Cyt_P450_sf"/>
</dbReference>
<evidence type="ECO:0000256" key="7">
    <source>
        <dbReference type="ARBA" id="ARBA00023004"/>
    </source>
</evidence>
<keyword evidence="4" id="KW-0349">Heme</keyword>
<dbReference type="InterPro" id="IPR002401">
    <property type="entry name" value="Cyt_P450_E_grp-I"/>
</dbReference>